<reference evidence="5" key="1">
    <citation type="journal article" date="2023" name="Mol. Phylogenet. Evol.">
        <title>Genome-scale phylogeny and comparative genomics of the fungal order Sordariales.</title>
        <authorList>
            <person name="Hensen N."/>
            <person name="Bonometti L."/>
            <person name="Westerberg I."/>
            <person name="Brannstrom I.O."/>
            <person name="Guillou S."/>
            <person name="Cros-Aarteil S."/>
            <person name="Calhoun S."/>
            <person name="Haridas S."/>
            <person name="Kuo A."/>
            <person name="Mondo S."/>
            <person name="Pangilinan J."/>
            <person name="Riley R."/>
            <person name="LaButti K."/>
            <person name="Andreopoulos B."/>
            <person name="Lipzen A."/>
            <person name="Chen C."/>
            <person name="Yan M."/>
            <person name="Daum C."/>
            <person name="Ng V."/>
            <person name="Clum A."/>
            <person name="Steindorff A."/>
            <person name="Ohm R.A."/>
            <person name="Martin F."/>
            <person name="Silar P."/>
            <person name="Natvig D.O."/>
            <person name="Lalanne C."/>
            <person name="Gautier V."/>
            <person name="Ament-Velasquez S.L."/>
            <person name="Kruys A."/>
            <person name="Hutchinson M.I."/>
            <person name="Powell A.J."/>
            <person name="Barry K."/>
            <person name="Miller A.N."/>
            <person name="Grigoriev I.V."/>
            <person name="Debuchy R."/>
            <person name="Gladieux P."/>
            <person name="Hiltunen Thoren M."/>
            <person name="Johannesson H."/>
        </authorList>
    </citation>
    <scope>NUCLEOTIDE SEQUENCE</scope>
    <source>
        <strain evidence="5">CBS 168.71</strain>
    </source>
</reference>
<proteinExistence type="predicted"/>
<dbReference type="InterPro" id="IPR036770">
    <property type="entry name" value="Ankyrin_rpt-contain_sf"/>
</dbReference>
<dbReference type="Gene3D" id="1.25.40.20">
    <property type="entry name" value="Ankyrin repeat-containing domain"/>
    <property type="match status" value="3"/>
</dbReference>
<dbReference type="GeneID" id="87845200"/>
<feature type="region of interest" description="Disordered" evidence="4">
    <location>
        <begin position="102"/>
        <end position="159"/>
    </location>
</feature>
<feature type="compositionally biased region" description="Basic residues" evidence="4">
    <location>
        <begin position="130"/>
        <end position="139"/>
    </location>
</feature>
<dbReference type="EMBL" id="JAUEPN010000010">
    <property type="protein sequence ID" value="KAK3291145.1"/>
    <property type="molecule type" value="Genomic_DNA"/>
</dbReference>
<feature type="compositionally biased region" description="Low complexity" evidence="4">
    <location>
        <begin position="113"/>
        <end position="128"/>
    </location>
</feature>
<feature type="repeat" description="ANK" evidence="3">
    <location>
        <begin position="422"/>
        <end position="454"/>
    </location>
</feature>
<evidence type="ECO:0000313" key="5">
    <source>
        <dbReference type="EMBL" id="KAK3291145.1"/>
    </source>
</evidence>
<keyword evidence="1" id="KW-0677">Repeat</keyword>
<reference evidence="5" key="2">
    <citation type="submission" date="2023-06" db="EMBL/GenBank/DDBJ databases">
        <authorList>
            <consortium name="Lawrence Berkeley National Laboratory"/>
            <person name="Haridas S."/>
            <person name="Hensen N."/>
            <person name="Bonometti L."/>
            <person name="Westerberg I."/>
            <person name="Brannstrom I.O."/>
            <person name="Guillou S."/>
            <person name="Cros-Aarteil S."/>
            <person name="Calhoun S."/>
            <person name="Kuo A."/>
            <person name="Mondo S."/>
            <person name="Pangilinan J."/>
            <person name="Riley R."/>
            <person name="Labutti K."/>
            <person name="Andreopoulos B."/>
            <person name="Lipzen A."/>
            <person name="Chen C."/>
            <person name="Yanf M."/>
            <person name="Daum C."/>
            <person name="Ng V."/>
            <person name="Clum A."/>
            <person name="Steindorff A."/>
            <person name="Ohm R."/>
            <person name="Martin F."/>
            <person name="Silar P."/>
            <person name="Natvig D."/>
            <person name="Lalanne C."/>
            <person name="Gautier V."/>
            <person name="Ament-Velasquez S.L."/>
            <person name="Kruys A."/>
            <person name="Hutchinson M.I."/>
            <person name="Powell A.J."/>
            <person name="Barry K."/>
            <person name="Miller A.N."/>
            <person name="Grigoriev I.V."/>
            <person name="Debuchy R."/>
            <person name="Gladieux P."/>
            <person name="Thoren M.H."/>
            <person name="Johannesson H."/>
        </authorList>
    </citation>
    <scope>NUCLEOTIDE SEQUENCE</scope>
    <source>
        <strain evidence="5">CBS 168.71</strain>
    </source>
</reference>
<dbReference type="Proteomes" id="UP001278766">
    <property type="component" value="Unassembled WGS sequence"/>
</dbReference>
<dbReference type="InterPro" id="IPR002110">
    <property type="entry name" value="Ankyrin_rpt"/>
</dbReference>
<dbReference type="PANTHER" id="PTHR24189">
    <property type="entry name" value="MYOTROPHIN"/>
    <property type="match status" value="1"/>
</dbReference>
<evidence type="ECO:0000256" key="2">
    <source>
        <dbReference type="ARBA" id="ARBA00023043"/>
    </source>
</evidence>
<dbReference type="SMART" id="SM00248">
    <property type="entry name" value="ANK"/>
    <property type="match status" value="6"/>
</dbReference>
<protein>
    <submittedName>
        <fullName evidence="5">Ankyrin repeat-containing domain protein</fullName>
    </submittedName>
</protein>
<dbReference type="PROSITE" id="PS50088">
    <property type="entry name" value="ANK_REPEAT"/>
    <property type="match status" value="3"/>
</dbReference>
<dbReference type="PRINTS" id="PR01415">
    <property type="entry name" value="ANKYRIN"/>
</dbReference>
<name>A0AAE0H723_9PEZI</name>
<dbReference type="PROSITE" id="PS50297">
    <property type="entry name" value="ANK_REP_REGION"/>
    <property type="match status" value="3"/>
</dbReference>
<dbReference type="AlphaFoldDB" id="A0AAE0H723"/>
<dbReference type="RefSeq" id="XP_062654659.1">
    <property type="nucleotide sequence ID" value="XM_062808252.1"/>
</dbReference>
<feature type="repeat" description="ANK" evidence="3">
    <location>
        <begin position="319"/>
        <end position="343"/>
    </location>
</feature>
<accession>A0AAE0H723</accession>
<keyword evidence="6" id="KW-1185">Reference proteome</keyword>
<dbReference type="Pfam" id="PF12796">
    <property type="entry name" value="Ank_2"/>
    <property type="match status" value="2"/>
</dbReference>
<dbReference type="InterPro" id="IPR050745">
    <property type="entry name" value="Multifunctional_regulatory"/>
</dbReference>
<evidence type="ECO:0000313" key="6">
    <source>
        <dbReference type="Proteomes" id="UP001278766"/>
    </source>
</evidence>
<evidence type="ECO:0000256" key="3">
    <source>
        <dbReference type="PROSITE-ProRule" id="PRU00023"/>
    </source>
</evidence>
<comment type="caution">
    <text evidence="5">The sequence shown here is derived from an EMBL/GenBank/DDBJ whole genome shotgun (WGS) entry which is preliminary data.</text>
</comment>
<sequence length="533" mass="56668">MAQVATLSVQQQCWNLKDDSPSLASWRIREDPQRPISWTPQAQARPKRLRKTECRELFNPNNTLPTIYIHGAACRCAETKTENELQDAALATRIASLTRTILATTTRPPPPITTSTTTNTTTATTTHPTKPPRRRHSRSPSHSPPRPAKRIPTRSSSSSTLQVLSTLARLFLPSSPPTTPSLPLQADLCIGCADLDIDKVARYLIPGAASDEARNTLPVNAPNHLGVTPLMAAVRAPRGSVWPAARLEMVRFLVEACGADVHAVRVDRVTGVGESVLSMACAGGAVGVVRYLLGRGVDVDERLPCGRGIGSLKGVVVGKGRTALHVAVAAGRAECVEVLVREGRADVDVVFDAAEGERDAGKGGEGGLKGLRVKARSVSRESLGRGKGPKHPVTALHLAHNNYACAQVLLQCGANISVRDGHGRTPLYWAAEAGKADVVRLLVGAGADMNAASDDWVTPLNAVVASLENGNGSHGHAESLRVLLQGEGHSDSGSESQDEGRLDNKLVALKTWCDMWEGSLEDEGIDLAETGPY</sequence>
<evidence type="ECO:0000256" key="4">
    <source>
        <dbReference type="SAM" id="MobiDB-lite"/>
    </source>
</evidence>
<organism evidence="5 6">
    <name type="scientific">Chaetomium fimeti</name>
    <dbReference type="NCBI Taxonomy" id="1854472"/>
    <lineage>
        <taxon>Eukaryota</taxon>
        <taxon>Fungi</taxon>
        <taxon>Dikarya</taxon>
        <taxon>Ascomycota</taxon>
        <taxon>Pezizomycotina</taxon>
        <taxon>Sordariomycetes</taxon>
        <taxon>Sordariomycetidae</taxon>
        <taxon>Sordariales</taxon>
        <taxon>Chaetomiaceae</taxon>
        <taxon>Chaetomium</taxon>
    </lineage>
</organism>
<gene>
    <name evidence="5" type="ORF">B0H64DRAFT_478460</name>
</gene>
<dbReference type="SUPFAM" id="SSF48403">
    <property type="entry name" value="Ankyrin repeat"/>
    <property type="match status" value="1"/>
</dbReference>
<evidence type="ECO:0000256" key="1">
    <source>
        <dbReference type="ARBA" id="ARBA00022737"/>
    </source>
</evidence>
<feature type="repeat" description="ANK" evidence="3">
    <location>
        <begin position="272"/>
        <end position="304"/>
    </location>
</feature>
<dbReference type="PANTHER" id="PTHR24189:SF50">
    <property type="entry name" value="ANKYRIN REPEAT AND SOCS BOX PROTEIN 2"/>
    <property type="match status" value="1"/>
</dbReference>
<keyword evidence="2 3" id="KW-0040">ANK repeat</keyword>